<dbReference type="InterPro" id="IPR020449">
    <property type="entry name" value="Tscrpt_reg_AraC-type_HTH"/>
</dbReference>
<dbReference type="SMART" id="SM00342">
    <property type="entry name" value="HTH_ARAC"/>
    <property type="match status" value="1"/>
</dbReference>
<protein>
    <submittedName>
        <fullName evidence="5">Helix-turn-helix transcriptional regulator</fullName>
    </submittedName>
</protein>
<comment type="caution">
    <text evidence="5">The sequence shown here is derived from an EMBL/GenBank/DDBJ whole genome shotgun (WGS) entry which is preliminary data.</text>
</comment>
<evidence type="ECO:0000259" key="4">
    <source>
        <dbReference type="PROSITE" id="PS01124"/>
    </source>
</evidence>
<dbReference type="AlphaFoldDB" id="A0A9X1DFX4"/>
<reference evidence="5" key="1">
    <citation type="submission" date="2021-05" db="EMBL/GenBank/DDBJ databases">
        <title>Genome of Sphingobium sp. strain.</title>
        <authorList>
            <person name="Fan R."/>
        </authorList>
    </citation>
    <scope>NUCLEOTIDE SEQUENCE</scope>
    <source>
        <strain evidence="5">H33</strain>
    </source>
</reference>
<dbReference type="Proteomes" id="UP001138757">
    <property type="component" value="Unassembled WGS sequence"/>
</dbReference>
<gene>
    <name evidence="5" type="ORF">KK488_20105</name>
</gene>
<dbReference type="InterPro" id="IPR018060">
    <property type="entry name" value="HTH_AraC"/>
</dbReference>
<keyword evidence="1" id="KW-0805">Transcription regulation</keyword>
<dbReference type="InterPro" id="IPR050204">
    <property type="entry name" value="AraC_XylS_family_regulators"/>
</dbReference>
<dbReference type="PROSITE" id="PS00041">
    <property type="entry name" value="HTH_ARAC_FAMILY_1"/>
    <property type="match status" value="1"/>
</dbReference>
<dbReference type="GO" id="GO:0043565">
    <property type="term" value="F:sequence-specific DNA binding"/>
    <property type="evidence" value="ECO:0007669"/>
    <property type="project" value="InterPro"/>
</dbReference>
<dbReference type="SUPFAM" id="SSF46689">
    <property type="entry name" value="Homeodomain-like"/>
    <property type="match status" value="1"/>
</dbReference>
<dbReference type="InterPro" id="IPR018062">
    <property type="entry name" value="HTH_AraC-typ_CS"/>
</dbReference>
<dbReference type="PANTHER" id="PTHR46796">
    <property type="entry name" value="HTH-TYPE TRANSCRIPTIONAL ACTIVATOR RHAS-RELATED"/>
    <property type="match status" value="1"/>
</dbReference>
<evidence type="ECO:0000313" key="5">
    <source>
        <dbReference type="EMBL" id="MBT2189260.1"/>
    </source>
</evidence>
<name>A0A9X1DFX4_9SPHN</name>
<feature type="domain" description="HTH araC/xylS-type" evidence="4">
    <location>
        <begin position="208"/>
        <end position="307"/>
    </location>
</feature>
<keyword evidence="6" id="KW-1185">Reference proteome</keyword>
<proteinExistence type="predicted"/>
<dbReference type="InterPro" id="IPR035418">
    <property type="entry name" value="AraC-bd_2"/>
</dbReference>
<dbReference type="InterPro" id="IPR009057">
    <property type="entry name" value="Homeodomain-like_sf"/>
</dbReference>
<keyword evidence="3" id="KW-0804">Transcription</keyword>
<dbReference type="PRINTS" id="PR00032">
    <property type="entry name" value="HTHARAC"/>
</dbReference>
<dbReference type="Pfam" id="PF14525">
    <property type="entry name" value="AraC_binding_2"/>
    <property type="match status" value="1"/>
</dbReference>
<dbReference type="GO" id="GO:0003700">
    <property type="term" value="F:DNA-binding transcription factor activity"/>
    <property type="evidence" value="ECO:0007669"/>
    <property type="project" value="InterPro"/>
</dbReference>
<dbReference type="EMBL" id="JAHGAW010000016">
    <property type="protein sequence ID" value="MBT2189260.1"/>
    <property type="molecule type" value="Genomic_DNA"/>
</dbReference>
<dbReference type="RefSeq" id="WP_214625515.1">
    <property type="nucleotide sequence ID" value="NZ_JAHGAW010000016.1"/>
</dbReference>
<accession>A0A9X1DFX4</accession>
<dbReference type="Gene3D" id="1.10.10.60">
    <property type="entry name" value="Homeodomain-like"/>
    <property type="match status" value="1"/>
</dbReference>
<sequence length="309" mass="34286">MSIVQHFSTPFKSGRTNIQVWNDIATSSSPGLSIDMASTDFRGELYSWHLPSVTMLWASAAESVVHRHERKSFEERILLHIQGRGYCRQSHRQHVIDLKPGDLSLCSSHDLAVLETNAHDMIVVDLPRALLESKMENLGALCGARMPGSSRSVVAFRQFMVASWKEAMTMRIDPGAQWCAHFENALAELVALAFSSITHEAQAVELGSVLMQTVDAQLHDPDLGVDTLAFQLGLSRRTIQMGFAKMNTTATAFIRARRLSRSADLLAQTSEATVTAIAFECGFNDAAYFTRCFTRHYGVPPTAWRQAAR</sequence>
<keyword evidence="2" id="KW-0238">DNA-binding</keyword>
<evidence type="ECO:0000313" key="6">
    <source>
        <dbReference type="Proteomes" id="UP001138757"/>
    </source>
</evidence>
<organism evidence="5 6">
    <name type="scientific">Sphingobium nicotianae</name>
    <dbReference type="NCBI Taxonomy" id="2782607"/>
    <lineage>
        <taxon>Bacteria</taxon>
        <taxon>Pseudomonadati</taxon>
        <taxon>Pseudomonadota</taxon>
        <taxon>Alphaproteobacteria</taxon>
        <taxon>Sphingomonadales</taxon>
        <taxon>Sphingomonadaceae</taxon>
        <taxon>Sphingobium</taxon>
    </lineage>
</organism>
<evidence type="ECO:0000256" key="2">
    <source>
        <dbReference type="ARBA" id="ARBA00023125"/>
    </source>
</evidence>
<evidence type="ECO:0000256" key="3">
    <source>
        <dbReference type="ARBA" id="ARBA00023163"/>
    </source>
</evidence>
<dbReference type="Pfam" id="PF12833">
    <property type="entry name" value="HTH_18"/>
    <property type="match status" value="1"/>
</dbReference>
<evidence type="ECO:0000256" key="1">
    <source>
        <dbReference type="ARBA" id="ARBA00023015"/>
    </source>
</evidence>
<dbReference type="PROSITE" id="PS01124">
    <property type="entry name" value="HTH_ARAC_FAMILY_2"/>
    <property type="match status" value="1"/>
</dbReference>